<dbReference type="VEuPathDB" id="FungiDB:VP01_1609g9"/>
<dbReference type="Proteomes" id="UP000037035">
    <property type="component" value="Unassembled WGS sequence"/>
</dbReference>
<reference evidence="1 2" key="1">
    <citation type="submission" date="2015-08" db="EMBL/GenBank/DDBJ databases">
        <title>Next Generation Sequencing and Analysis of the Genome of Puccinia sorghi L Schw, the Causal Agent of Maize Common Rust.</title>
        <authorList>
            <person name="Rochi L."/>
            <person name="Burguener G."/>
            <person name="Darino M."/>
            <person name="Turjanski A."/>
            <person name="Kreff E."/>
            <person name="Dieguez M.J."/>
            <person name="Sacco F."/>
        </authorList>
    </citation>
    <scope>NUCLEOTIDE SEQUENCE [LARGE SCALE GENOMIC DNA]</scope>
    <source>
        <strain evidence="1 2">RO10H11247</strain>
    </source>
</reference>
<dbReference type="AlphaFoldDB" id="A0A0L6VJ17"/>
<evidence type="ECO:0000313" key="2">
    <source>
        <dbReference type="Proteomes" id="UP000037035"/>
    </source>
</evidence>
<name>A0A0L6VJ17_9BASI</name>
<proteinExistence type="predicted"/>
<accession>A0A0L6VJ17</accession>
<dbReference type="EMBL" id="LAVV01006403">
    <property type="protein sequence ID" value="KNZ60115.1"/>
    <property type="molecule type" value="Genomic_DNA"/>
</dbReference>
<organism evidence="1 2">
    <name type="scientific">Puccinia sorghi</name>
    <dbReference type="NCBI Taxonomy" id="27349"/>
    <lineage>
        <taxon>Eukaryota</taxon>
        <taxon>Fungi</taxon>
        <taxon>Dikarya</taxon>
        <taxon>Basidiomycota</taxon>
        <taxon>Pucciniomycotina</taxon>
        <taxon>Pucciniomycetes</taxon>
        <taxon>Pucciniales</taxon>
        <taxon>Pucciniaceae</taxon>
        <taxon>Puccinia</taxon>
    </lineage>
</organism>
<protein>
    <submittedName>
        <fullName evidence="1">Uncharacterized protein</fullName>
    </submittedName>
</protein>
<comment type="caution">
    <text evidence="1">The sequence shown here is derived from an EMBL/GenBank/DDBJ whole genome shotgun (WGS) entry which is preliminary data.</text>
</comment>
<evidence type="ECO:0000313" key="1">
    <source>
        <dbReference type="EMBL" id="KNZ60115.1"/>
    </source>
</evidence>
<sequence length="137" mass="15648">MSTKLVRETKLLLTHKLMVAPNGGKNSTNQKMEKEKVQLYVKLHEEAYFKKSSNTLVMRIHKLWEIIKVKFAQNDLIMSKKTSLKKYFAIKYNSFSLFLTHIHAPNQKISLSSLSFSLSLNQSIINFSVKSGSSLGP</sequence>
<keyword evidence="2" id="KW-1185">Reference proteome</keyword>
<gene>
    <name evidence="1" type="ORF">VP01_1609g9</name>
</gene>